<name>A0A7R9CUZ7_TIMPO</name>
<protein>
    <submittedName>
        <fullName evidence="1">Uncharacterized protein</fullName>
    </submittedName>
</protein>
<accession>A0A7R9CUZ7</accession>
<dbReference type="Gene3D" id="2.40.70.10">
    <property type="entry name" value="Acid Proteases"/>
    <property type="match status" value="1"/>
</dbReference>
<evidence type="ECO:0000313" key="1">
    <source>
        <dbReference type="EMBL" id="CAD7402989.1"/>
    </source>
</evidence>
<proteinExistence type="predicted"/>
<dbReference type="EMBL" id="OD001745">
    <property type="protein sequence ID" value="CAD7402989.1"/>
    <property type="molecule type" value="Genomic_DNA"/>
</dbReference>
<sequence>MSIAALDQKLLSGDEKLSLNSRTSSTDIQQMLISPELGPDATLDFFTTLKRTTYIGFQVGLPKDCPKLPSRDLEEMSGSAIPGYTQRLVCCGQGTSHSPTLLPHTDYKQYKDLVVDKGGQPNHGRTTRNGLGERQIVDIILENVSPLTRQQFVFTSKPCTVQELFYMASTIENTMLSEKEYLVARAPADTIRSRVGLTPESINMALSLAAVPSNVHDANVSGNSSGTRDRAPRDLSRVRRFPCQSKVVFLIKIDKFSWKHPFFVVPDLPFDIILGNDFMFDTRVKLDLGRLGISFSFEPSVFIPFCIGDNPRDLFSIVEECEAMDRLVGRFPDVITDRRGKCDILPYDIVAQDHIPVRSAKPTRNSKIGFHSADVTRRPWKRVFVDFIDLLTRSSQGNTSILDIDILSVAFNAAFHESVILLLANWDIDPLLDDAGDCSDEEKCELTFKNLQNSVADRSSAKLAYKWSGLSSIDRFLTPVSVVLKEMPPASFWFFPLPLRSSVCCPTGEDRRAKRSGILPNNEDGPPCVPMLSPTHLEMTECGCGHVGRESPPESGRWVLPSTRDRPPTKALGGARAIAYFLINYEFRGRLHATTTSWHDSFQTDLRDHSSLLTSNCASPKKIIDSQYAEVGSALTSVVGR</sequence>
<reference evidence="1" key="1">
    <citation type="submission" date="2020-11" db="EMBL/GenBank/DDBJ databases">
        <authorList>
            <person name="Tran Van P."/>
        </authorList>
    </citation>
    <scope>NUCLEOTIDE SEQUENCE</scope>
</reference>
<dbReference type="InterPro" id="IPR021109">
    <property type="entry name" value="Peptidase_aspartic_dom_sf"/>
</dbReference>
<organism evidence="1">
    <name type="scientific">Timema poppense</name>
    <name type="common">Walking stick</name>
    <dbReference type="NCBI Taxonomy" id="170557"/>
    <lineage>
        <taxon>Eukaryota</taxon>
        <taxon>Metazoa</taxon>
        <taxon>Ecdysozoa</taxon>
        <taxon>Arthropoda</taxon>
        <taxon>Hexapoda</taxon>
        <taxon>Insecta</taxon>
        <taxon>Pterygota</taxon>
        <taxon>Neoptera</taxon>
        <taxon>Polyneoptera</taxon>
        <taxon>Phasmatodea</taxon>
        <taxon>Timematodea</taxon>
        <taxon>Timematoidea</taxon>
        <taxon>Timematidae</taxon>
        <taxon>Timema</taxon>
    </lineage>
</organism>
<gene>
    <name evidence="1" type="ORF">TPSB3V08_LOCUS3847</name>
</gene>
<dbReference type="AlphaFoldDB" id="A0A7R9CUZ7"/>